<name>A0A6V7LNA8_9HYME</name>
<accession>A0A6V7LNA8</accession>
<reference evidence="2" key="1">
    <citation type="submission" date="2020-07" db="EMBL/GenBank/DDBJ databases">
        <authorList>
            <person name="Ferguson B K."/>
        </authorList>
    </citation>
    <scope>NUCLEOTIDE SEQUENCE</scope>
    <source>
        <strain evidence="2">L06</strain>
    </source>
</reference>
<proteinExistence type="predicted"/>
<evidence type="ECO:0000256" key="1">
    <source>
        <dbReference type="SAM" id="MobiDB-lite"/>
    </source>
</evidence>
<feature type="region of interest" description="Disordered" evidence="1">
    <location>
        <begin position="195"/>
        <end position="234"/>
    </location>
</feature>
<organism evidence="2">
    <name type="scientific">Bracon brevicornis</name>
    <dbReference type="NCBI Taxonomy" id="1563983"/>
    <lineage>
        <taxon>Eukaryota</taxon>
        <taxon>Metazoa</taxon>
        <taxon>Ecdysozoa</taxon>
        <taxon>Arthropoda</taxon>
        <taxon>Hexapoda</taxon>
        <taxon>Insecta</taxon>
        <taxon>Pterygota</taxon>
        <taxon>Neoptera</taxon>
        <taxon>Endopterygota</taxon>
        <taxon>Hymenoptera</taxon>
        <taxon>Apocrita</taxon>
        <taxon>Ichneumonoidea</taxon>
        <taxon>Braconidae</taxon>
        <taxon>Braconinae</taxon>
        <taxon>Bracon</taxon>
    </lineage>
</organism>
<feature type="compositionally biased region" description="Low complexity" evidence="1">
    <location>
        <begin position="203"/>
        <end position="220"/>
    </location>
</feature>
<evidence type="ECO:0000313" key="2">
    <source>
        <dbReference type="EMBL" id="CAD1576886.1"/>
    </source>
</evidence>
<sequence length="434" mass="48252">MDEVNETLWRSIDSNQSGLTDSFSGDTSFKSVIRCSDSSDEMISSMLATPQKNDANIEDGLLDALRTLQIASCKKSAPIRLVASSDDNNVSFAESENEKASHFIMIHGFDTNLPPTNVQEQNKNDAQCCGPDVKIDLTLLKSPHTGCESTSEIDPSVIENMTKAIKPLLKASATKKKVTKGVSPMLQTVKRSMARKTLSSNHSSLTINKINKNNNNTLNSTHEKESRRSSSLKVQATKNVVATVVSTRDGIKLREEKIKNFGIPVDIDRKKKRTQPMPFNLTSRNDKKKLVKLPMTDTSLRDNQALKKNHMQPSKLATSKELPTNKHDTCRNKENNLTNINKPNVSTRRPMPRIGGILADRSRINEKVKLRQGEATTITNQPSLKKLENEKMPNKLNQVKTASMPKFKIPLPAKSTKPLTQPKGPSFLSRTKKL</sequence>
<feature type="region of interest" description="Disordered" evidence="1">
    <location>
        <begin position="309"/>
        <end position="352"/>
    </location>
</feature>
<gene>
    <name evidence="2" type="ORF">BBRV_LOCUS109320</name>
</gene>
<feature type="region of interest" description="Disordered" evidence="1">
    <location>
        <begin position="401"/>
        <end position="434"/>
    </location>
</feature>
<dbReference type="AlphaFoldDB" id="A0A6V7LNA8"/>
<feature type="compositionally biased region" description="Basic and acidic residues" evidence="1">
    <location>
        <begin position="323"/>
        <end position="334"/>
    </location>
</feature>
<protein>
    <submittedName>
        <fullName evidence="2">Uncharacterized protein</fullName>
    </submittedName>
</protein>
<feature type="compositionally biased region" description="Polar residues" evidence="1">
    <location>
        <begin position="335"/>
        <end position="347"/>
    </location>
</feature>
<dbReference type="EMBL" id="CADCXW020000343">
    <property type="protein sequence ID" value="CAD1576886.1"/>
    <property type="molecule type" value="Genomic_DNA"/>
</dbReference>